<protein>
    <submittedName>
        <fullName evidence="1">Uncharacterized protein</fullName>
    </submittedName>
</protein>
<keyword evidence="2" id="KW-1185">Reference proteome</keyword>
<dbReference type="EMBL" id="JAHQCW010000001">
    <property type="protein sequence ID" value="MBU9735072.1"/>
    <property type="molecule type" value="Genomic_DNA"/>
</dbReference>
<reference evidence="1" key="1">
    <citation type="submission" date="2021-06" db="EMBL/GenBank/DDBJ databases">
        <title>Description of novel taxa of the family Lachnospiraceae.</title>
        <authorList>
            <person name="Chaplin A.V."/>
            <person name="Sokolova S.R."/>
            <person name="Pikina A.P."/>
            <person name="Korzhanova M."/>
            <person name="Belova V."/>
            <person name="Korostin D."/>
            <person name="Efimov B.A."/>
        </authorList>
    </citation>
    <scope>NUCLEOTIDE SEQUENCE</scope>
    <source>
        <strain evidence="1">ASD5720</strain>
    </source>
</reference>
<evidence type="ECO:0000313" key="1">
    <source>
        <dbReference type="EMBL" id="MBU9735072.1"/>
    </source>
</evidence>
<proteinExistence type="predicted"/>
<evidence type="ECO:0000313" key="2">
    <source>
        <dbReference type="Proteomes" id="UP000712157"/>
    </source>
</evidence>
<gene>
    <name evidence="1" type="ORF">KTH89_00890</name>
</gene>
<organism evidence="1 2">
    <name type="scientific">Diplocloster agilis</name>
    <dbReference type="NCBI Taxonomy" id="2850323"/>
    <lineage>
        <taxon>Bacteria</taxon>
        <taxon>Bacillati</taxon>
        <taxon>Bacillota</taxon>
        <taxon>Clostridia</taxon>
        <taxon>Lachnospirales</taxon>
        <taxon>Lachnospiraceae</taxon>
        <taxon>Diplocloster</taxon>
    </lineage>
</organism>
<dbReference type="RefSeq" id="WP_238720286.1">
    <property type="nucleotide sequence ID" value="NZ_JAHQCW010000001.1"/>
</dbReference>
<comment type="caution">
    <text evidence="1">The sequence shown here is derived from an EMBL/GenBank/DDBJ whole genome shotgun (WGS) entry which is preliminary data.</text>
</comment>
<name>A0A949JWK6_9FIRM</name>
<dbReference type="Proteomes" id="UP000712157">
    <property type="component" value="Unassembled WGS sequence"/>
</dbReference>
<dbReference type="AlphaFoldDB" id="A0A949JWK6"/>
<sequence>MTQTNCIVVIYDNTGKIWYQGSGLGTPDGLQYMELQLEPGDYVESMDVTTTPHTPIVHKGMVTMEELKTQIEDLTLAMAELLGV</sequence>
<accession>A0A949JWK6</accession>